<dbReference type="PRINTS" id="PR00092">
    <property type="entry name" value="TYROSINASE"/>
</dbReference>
<keyword evidence="3" id="KW-0472">Membrane</keyword>
<dbReference type="OrthoDB" id="5913710at2759"/>
<dbReference type="EMBL" id="SUNJ01004917">
    <property type="protein sequence ID" value="TPP64061.1"/>
    <property type="molecule type" value="Genomic_DNA"/>
</dbReference>
<organism evidence="5 6">
    <name type="scientific">Fasciola gigantica</name>
    <name type="common">Giant liver fluke</name>
    <dbReference type="NCBI Taxonomy" id="46835"/>
    <lineage>
        <taxon>Eukaryota</taxon>
        <taxon>Metazoa</taxon>
        <taxon>Spiralia</taxon>
        <taxon>Lophotrochozoa</taxon>
        <taxon>Platyhelminthes</taxon>
        <taxon>Trematoda</taxon>
        <taxon>Digenea</taxon>
        <taxon>Plagiorchiida</taxon>
        <taxon>Echinostomata</taxon>
        <taxon>Echinostomatoidea</taxon>
        <taxon>Fasciolidae</taxon>
        <taxon>Fasciola</taxon>
    </lineage>
</organism>
<sequence length="560" mass="64016">MWSKQQNNYDGYACHQCKPGWTGVDCLTRQPSRVRRNVLTLTPVEQRRFRDRINLAKRTPMTKWLVLNITDQSNADPTDVTKIQLIQPPSVYDYFVYIHLYASRSTLVMPDSSVPVCDPNRHRLDFAHKGPGFAPWHRAFMLMWEAELGRLGTMDSTNPISRRDGDNFALPYWDWTGNQGCPVCTNDLVGAPDPKRRTSGALDPKSPLSDWITFCPQRPRYADCHVCDPGVQWNNDSKNPMAGNTLWRKVSDSQKAPLFAQLPTQTDMDLTVNCNEYDVWPYRNGAGRRSFRDLLEGFTSPSMPLTSTRQQSPFPVQQTLQEVNQTTKSGNITLTMTAPIVDVTNVPVYMHNLVHSFMNGSWFDVSTSPNDPFFILHHIFVDKIFEMWLRKHRPGPEQYPRRDCPPGHSAYAPMVPFVPLIENVLFFTDSRALGYDYDNSQLGDTIVALADSLPLNETTSESSRVSTLNPAAIGTIVMAVVILFCIILVALLVIRLMHERRSYYYYTCIDPPEPRAISQLEALNTWRRNNFITTVDRYPNRPTHLTEGEKLRLLDGNEQY</sequence>
<dbReference type="GO" id="GO:0016491">
    <property type="term" value="F:oxidoreductase activity"/>
    <property type="evidence" value="ECO:0007669"/>
    <property type="project" value="InterPro"/>
</dbReference>
<reference evidence="5 6" key="1">
    <citation type="submission" date="2019-04" db="EMBL/GenBank/DDBJ databases">
        <title>Annotation for the trematode Fasciola gigantica.</title>
        <authorList>
            <person name="Choi Y.-J."/>
        </authorList>
    </citation>
    <scope>NUCLEOTIDE SEQUENCE [LARGE SCALE GENOMIC DNA]</scope>
    <source>
        <strain evidence="5">Uganda_cow_1</strain>
    </source>
</reference>
<evidence type="ECO:0000256" key="3">
    <source>
        <dbReference type="SAM" id="Phobius"/>
    </source>
</evidence>
<dbReference type="STRING" id="46835.A0A504YVJ2"/>
<keyword evidence="6" id="KW-1185">Reference proteome</keyword>
<name>A0A504YVJ2_FASGI</name>
<comment type="caution">
    <text evidence="5">The sequence shown here is derived from an EMBL/GenBank/DDBJ whole genome shotgun (WGS) entry which is preliminary data.</text>
</comment>
<evidence type="ECO:0000313" key="5">
    <source>
        <dbReference type="EMBL" id="TPP64061.1"/>
    </source>
</evidence>
<dbReference type="PROSITE" id="PS00498">
    <property type="entry name" value="TYROSINASE_2"/>
    <property type="match status" value="1"/>
</dbReference>
<dbReference type="AlphaFoldDB" id="A0A504YVJ2"/>
<evidence type="ECO:0000256" key="1">
    <source>
        <dbReference type="ARBA" id="ARBA00022723"/>
    </source>
</evidence>
<dbReference type="Gene3D" id="1.10.1280.10">
    <property type="entry name" value="Di-copper center containing domain from catechol oxidase"/>
    <property type="match status" value="1"/>
</dbReference>
<feature type="transmembrane region" description="Helical" evidence="3">
    <location>
        <begin position="471"/>
        <end position="494"/>
    </location>
</feature>
<protein>
    <recommendedName>
        <fullName evidence="4">Tyrosinase copper-binding domain-containing protein</fullName>
    </recommendedName>
</protein>
<dbReference type="PANTHER" id="PTHR11474:SF126">
    <property type="entry name" value="TYROSINASE-LIKE PROTEIN TYR-1-RELATED"/>
    <property type="match status" value="1"/>
</dbReference>
<evidence type="ECO:0000259" key="4">
    <source>
        <dbReference type="PROSITE" id="PS00498"/>
    </source>
</evidence>
<dbReference type="Proteomes" id="UP000316759">
    <property type="component" value="Unassembled WGS sequence"/>
</dbReference>
<evidence type="ECO:0000256" key="2">
    <source>
        <dbReference type="ARBA" id="ARBA00023008"/>
    </source>
</evidence>
<accession>A0A504YVJ2</accession>
<proteinExistence type="predicted"/>
<dbReference type="SUPFAM" id="SSF48056">
    <property type="entry name" value="Di-copper centre-containing domain"/>
    <property type="match status" value="1"/>
</dbReference>
<dbReference type="GO" id="GO:0046872">
    <property type="term" value="F:metal ion binding"/>
    <property type="evidence" value="ECO:0007669"/>
    <property type="project" value="UniProtKB-KW"/>
</dbReference>
<feature type="domain" description="Tyrosinase copper-binding" evidence="4">
    <location>
        <begin position="371"/>
        <end position="382"/>
    </location>
</feature>
<dbReference type="Pfam" id="PF00264">
    <property type="entry name" value="Tyrosinase"/>
    <property type="match status" value="1"/>
</dbReference>
<keyword evidence="3" id="KW-1133">Transmembrane helix</keyword>
<dbReference type="InterPro" id="IPR002227">
    <property type="entry name" value="Tyrosinase_Cu-bd"/>
</dbReference>
<keyword evidence="1" id="KW-0479">Metal-binding</keyword>
<gene>
    <name evidence="5" type="ORF">FGIG_00523</name>
</gene>
<keyword evidence="3" id="KW-0812">Transmembrane</keyword>
<keyword evidence="2" id="KW-0186">Copper</keyword>
<dbReference type="InterPro" id="IPR050316">
    <property type="entry name" value="Tyrosinase/Hemocyanin"/>
</dbReference>
<dbReference type="PANTHER" id="PTHR11474">
    <property type="entry name" value="TYROSINASE FAMILY MEMBER"/>
    <property type="match status" value="1"/>
</dbReference>
<evidence type="ECO:0000313" key="6">
    <source>
        <dbReference type="Proteomes" id="UP000316759"/>
    </source>
</evidence>
<dbReference type="InterPro" id="IPR008922">
    <property type="entry name" value="Di-copper_centre_dom_sf"/>
</dbReference>